<dbReference type="Pfam" id="PF00512">
    <property type="entry name" value="HisKA"/>
    <property type="match status" value="1"/>
</dbReference>
<feature type="transmembrane region" description="Helical" evidence="6">
    <location>
        <begin position="12"/>
        <end position="32"/>
    </location>
</feature>
<dbReference type="PRINTS" id="PR00344">
    <property type="entry name" value="BCTRLSENSOR"/>
</dbReference>
<keyword evidence="6" id="KW-1133">Transmembrane helix</keyword>
<dbReference type="InterPro" id="IPR005467">
    <property type="entry name" value="His_kinase_dom"/>
</dbReference>
<evidence type="ECO:0000256" key="3">
    <source>
        <dbReference type="ARBA" id="ARBA00022553"/>
    </source>
</evidence>
<dbReference type="CDD" id="cd17546">
    <property type="entry name" value="REC_hyHK_CKI1_RcsC-like"/>
    <property type="match status" value="1"/>
</dbReference>
<keyword evidence="3 5" id="KW-0597">Phosphoprotein</keyword>
<dbReference type="Pfam" id="PF00072">
    <property type="entry name" value="Response_reg"/>
    <property type="match status" value="1"/>
</dbReference>
<keyword evidence="6" id="KW-0812">Transmembrane</keyword>
<evidence type="ECO:0000256" key="5">
    <source>
        <dbReference type="PROSITE-ProRule" id="PRU00169"/>
    </source>
</evidence>
<sequence>MKPTKSSAGKYLIVVFLILVIFGITAGLFINFSKIPLLKSVNKIVQVQNDFTKLDSCIFKLYNAENSCRMYVVSGERSYYNQFVSEIKEISLIMDKIKQQNQNEKALSKESFDKLIIQKKLRTVQFILLKRLSDSLINFSIQVDKNVEKINPESRLFTSRRFKNIIKIDTLKSKVVAQPKKKFFGRILAALNAKEDKGIDSSKSTIIRTTISADTTSISQAYNKKQLRAINDYYLNLYRINKKLKDKERGLLEVNHKLILTIVNGLKEYKSTEKKYYSSVQQLVSSTAFSTVENLDKFTLLLLILASGLLIIVFYTIYSLYKNEKALIEYSNKASLYALSKSRFLANMSHEIRTPLNSIVGFSEQLTNVNLDKEHQEQINAIRNSSVMLLDVVNDILDFSKYETGKVTLEQITFSPYIAIYDVFESMKIQADKKKIGFVLNMPIERDIFILGDPLRLKQVVMNLLSNAIKFTTHGEVTLNAELINTAGKNAQLKVRVSDTGMGINQIDQKVIFDEFAQVYYSSTKEKQQGTGLGLAICKKIVEFQGGTIGVISEEKKGSVFYFELPFEITDKVKLESINSSIGIEDVELLKTKRVLLADDNMLNILLASTILKKYKVNFDAAYNGMEAYELFNENTYDLILTDIQMPEMGGIELTRKIRSSKDELKRNIPILGVTANVMQEDRKKYLESGMNELVLKPFLEKELIEKMLHCFKVKV</sequence>
<dbReference type="InterPro" id="IPR036097">
    <property type="entry name" value="HisK_dim/P_sf"/>
</dbReference>
<evidence type="ECO:0000256" key="1">
    <source>
        <dbReference type="ARBA" id="ARBA00000085"/>
    </source>
</evidence>
<dbReference type="Gene3D" id="1.10.287.130">
    <property type="match status" value="1"/>
</dbReference>
<evidence type="ECO:0000256" key="4">
    <source>
        <dbReference type="ARBA" id="ARBA00023012"/>
    </source>
</evidence>
<comment type="caution">
    <text evidence="9">The sequence shown here is derived from an EMBL/GenBank/DDBJ whole genome shotgun (WGS) entry which is preliminary data.</text>
</comment>
<dbReference type="SMART" id="SM00448">
    <property type="entry name" value="REC"/>
    <property type="match status" value="1"/>
</dbReference>
<protein>
    <recommendedName>
        <fullName evidence="2">histidine kinase</fullName>
        <ecNumber evidence="2">2.7.13.3</ecNumber>
    </recommendedName>
</protein>
<dbReference type="SMART" id="SM00387">
    <property type="entry name" value="HATPase_c"/>
    <property type="match status" value="1"/>
</dbReference>
<dbReference type="InterPro" id="IPR003594">
    <property type="entry name" value="HATPase_dom"/>
</dbReference>
<dbReference type="PANTHER" id="PTHR45339:SF1">
    <property type="entry name" value="HYBRID SIGNAL TRANSDUCTION HISTIDINE KINASE J"/>
    <property type="match status" value="1"/>
</dbReference>
<keyword evidence="4" id="KW-0902">Two-component regulatory system</keyword>
<dbReference type="SUPFAM" id="SSF47384">
    <property type="entry name" value="Homodimeric domain of signal transducing histidine kinase"/>
    <property type="match status" value="1"/>
</dbReference>
<dbReference type="CDD" id="cd16922">
    <property type="entry name" value="HATPase_EvgS-ArcB-TorS-like"/>
    <property type="match status" value="1"/>
</dbReference>
<keyword evidence="6" id="KW-0472">Membrane</keyword>
<keyword evidence="10" id="KW-1185">Reference proteome</keyword>
<dbReference type="SUPFAM" id="SSF52172">
    <property type="entry name" value="CheY-like"/>
    <property type="match status" value="1"/>
</dbReference>
<dbReference type="Gene3D" id="3.30.565.10">
    <property type="entry name" value="Histidine kinase-like ATPase, C-terminal domain"/>
    <property type="match status" value="1"/>
</dbReference>
<proteinExistence type="predicted"/>
<dbReference type="Proteomes" id="UP000645390">
    <property type="component" value="Unassembled WGS sequence"/>
</dbReference>
<evidence type="ECO:0000259" key="7">
    <source>
        <dbReference type="PROSITE" id="PS50109"/>
    </source>
</evidence>
<dbReference type="PROSITE" id="PS50110">
    <property type="entry name" value="RESPONSE_REGULATORY"/>
    <property type="match status" value="1"/>
</dbReference>
<feature type="modified residue" description="4-aspartylphosphate" evidence="5">
    <location>
        <position position="643"/>
    </location>
</feature>
<dbReference type="PROSITE" id="PS50109">
    <property type="entry name" value="HIS_KIN"/>
    <property type="match status" value="1"/>
</dbReference>
<dbReference type="InterPro" id="IPR036890">
    <property type="entry name" value="HATPase_C_sf"/>
</dbReference>
<evidence type="ECO:0000256" key="6">
    <source>
        <dbReference type="SAM" id="Phobius"/>
    </source>
</evidence>
<feature type="domain" description="Histidine kinase" evidence="7">
    <location>
        <begin position="347"/>
        <end position="569"/>
    </location>
</feature>
<dbReference type="CDD" id="cd00082">
    <property type="entry name" value="HisKA"/>
    <property type="match status" value="1"/>
</dbReference>
<evidence type="ECO:0000256" key="2">
    <source>
        <dbReference type="ARBA" id="ARBA00012438"/>
    </source>
</evidence>
<dbReference type="PANTHER" id="PTHR45339">
    <property type="entry name" value="HYBRID SIGNAL TRANSDUCTION HISTIDINE KINASE J"/>
    <property type="match status" value="1"/>
</dbReference>
<organism evidence="9 10">
    <name type="scientific">Pedobacter mendelii</name>
    <dbReference type="NCBI Taxonomy" id="1908240"/>
    <lineage>
        <taxon>Bacteria</taxon>
        <taxon>Pseudomonadati</taxon>
        <taxon>Bacteroidota</taxon>
        <taxon>Sphingobacteriia</taxon>
        <taxon>Sphingobacteriales</taxon>
        <taxon>Sphingobacteriaceae</taxon>
        <taxon>Pedobacter</taxon>
    </lineage>
</organism>
<accession>A0ABQ2BIN1</accession>
<feature type="domain" description="Response regulatory" evidence="8">
    <location>
        <begin position="594"/>
        <end position="712"/>
    </location>
</feature>
<dbReference type="SMART" id="SM00388">
    <property type="entry name" value="HisKA"/>
    <property type="match status" value="1"/>
</dbReference>
<dbReference type="Gene3D" id="3.40.50.2300">
    <property type="match status" value="1"/>
</dbReference>
<reference evidence="10" key="1">
    <citation type="journal article" date="2019" name="Int. J. Syst. Evol. Microbiol.">
        <title>The Global Catalogue of Microorganisms (GCM) 10K type strain sequencing project: providing services to taxonomists for standard genome sequencing and annotation.</title>
        <authorList>
            <consortium name="The Broad Institute Genomics Platform"/>
            <consortium name="The Broad Institute Genome Sequencing Center for Infectious Disease"/>
            <person name="Wu L."/>
            <person name="Ma J."/>
        </authorList>
    </citation>
    <scope>NUCLEOTIDE SEQUENCE [LARGE SCALE GENOMIC DNA]</scope>
    <source>
        <strain evidence="10">CCM 8939</strain>
    </source>
</reference>
<dbReference type="Pfam" id="PF02518">
    <property type="entry name" value="HATPase_c"/>
    <property type="match status" value="1"/>
</dbReference>
<dbReference type="EMBL" id="BMDJ01000007">
    <property type="protein sequence ID" value="GGI27011.1"/>
    <property type="molecule type" value="Genomic_DNA"/>
</dbReference>
<name>A0ABQ2BIN1_9SPHI</name>
<dbReference type="InterPro" id="IPR011006">
    <property type="entry name" value="CheY-like_superfamily"/>
</dbReference>
<comment type="catalytic activity">
    <reaction evidence="1">
        <text>ATP + protein L-histidine = ADP + protein N-phospho-L-histidine.</text>
        <dbReference type="EC" id="2.7.13.3"/>
    </reaction>
</comment>
<dbReference type="InterPro" id="IPR001789">
    <property type="entry name" value="Sig_transdc_resp-reg_receiver"/>
</dbReference>
<gene>
    <name evidence="9" type="ORF">GCM10008119_25520</name>
</gene>
<dbReference type="EC" id="2.7.13.3" evidence="2"/>
<dbReference type="SUPFAM" id="SSF55874">
    <property type="entry name" value="ATPase domain of HSP90 chaperone/DNA topoisomerase II/histidine kinase"/>
    <property type="match status" value="1"/>
</dbReference>
<dbReference type="InterPro" id="IPR003661">
    <property type="entry name" value="HisK_dim/P_dom"/>
</dbReference>
<feature type="transmembrane region" description="Helical" evidence="6">
    <location>
        <begin position="298"/>
        <end position="321"/>
    </location>
</feature>
<evidence type="ECO:0000313" key="9">
    <source>
        <dbReference type="EMBL" id="GGI27011.1"/>
    </source>
</evidence>
<dbReference type="RefSeq" id="WP_188414998.1">
    <property type="nucleotide sequence ID" value="NZ_BMDJ01000007.1"/>
</dbReference>
<evidence type="ECO:0000259" key="8">
    <source>
        <dbReference type="PROSITE" id="PS50110"/>
    </source>
</evidence>
<evidence type="ECO:0000313" key="10">
    <source>
        <dbReference type="Proteomes" id="UP000645390"/>
    </source>
</evidence>
<dbReference type="InterPro" id="IPR004358">
    <property type="entry name" value="Sig_transdc_His_kin-like_C"/>
</dbReference>